<protein>
    <recommendedName>
        <fullName evidence="2">Acyltransferase</fullName>
    </recommendedName>
</protein>
<sequence length="96" mass="10586">ICDNSWISSEFVSIGKNVIIGMNSTILSFAIEQDNFILKKIIVDDNVLIGAKCVLLPGTIIKQGTKLSAHSYTNHNQILEENSIYKGHPAKLKENS</sequence>
<organism evidence="1">
    <name type="scientific">marine sediment metagenome</name>
    <dbReference type="NCBI Taxonomy" id="412755"/>
    <lineage>
        <taxon>unclassified sequences</taxon>
        <taxon>metagenomes</taxon>
        <taxon>ecological metagenomes</taxon>
    </lineage>
</organism>
<dbReference type="Gene3D" id="2.160.10.10">
    <property type="entry name" value="Hexapeptide repeat proteins"/>
    <property type="match status" value="1"/>
</dbReference>
<dbReference type="InterPro" id="IPR050179">
    <property type="entry name" value="Trans_hexapeptide_repeat"/>
</dbReference>
<dbReference type="Pfam" id="PF14602">
    <property type="entry name" value="Hexapep_2"/>
    <property type="match status" value="2"/>
</dbReference>
<dbReference type="InterPro" id="IPR001451">
    <property type="entry name" value="Hexapep"/>
</dbReference>
<dbReference type="EMBL" id="BART01025198">
    <property type="protein sequence ID" value="GAG97952.1"/>
    <property type="molecule type" value="Genomic_DNA"/>
</dbReference>
<evidence type="ECO:0008006" key="2">
    <source>
        <dbReference type="Google" id="ProtNLM"/>
    </source>
</evidence>
<dbReference type="AlphaFoldDB" id="X1CYJ2"/>
<feature type="non-terminal residue" evidence="1">
    <location>
        <position position="1"/>
    </location>
</feature>
<reference evidence="1" key="1">
    <citation type="journal article" date="2014" name="Front. Microbiol.">
        <title>High frequency of phylogenetically diverse reductive dehalogenase-homologous genes in deep subseafloor sedimentary metagenomes.</title>
        <authorList>
            <person name="Kawai M."/>
            <person name="Futagami T."/>
            <person name="Toyoda A."/>
            <person name="Takaki Y."/>
            <person name="Nishi S."/>
            <person name="Hori S."/>
            <person name="Arai W."/>
            <person name="Tsubouchi T."/>
            <person name="Morono Y."/>
            <person name="Uchiyama I."/>
            <person name="Ito T."/>
            <person name="Fujiyama A."/>
            <person name="Inagaki F."/>
            <person name="Takami H."/>
        </authorList>
    </citation>
    <scope>NUCLEOTIDE SEQUENCE</scope>
    <source>
        <strain evidence="1">Expedition CK06-06</strain>
    </source>
</reference>
<accession>X1CYJ2</accession>
<proteinExistence type="predicted"/>
<dbReference type="InterPro" id="IPR011004">
    <property type="entry name" value="Trimer_LpxA-like_sf"/>
</dbReference>
<gene>
    <name evidence="1" type="ORF">S01H4_45288</name>
</gene>
<dbReference type="PANTHER" id="PTHR43300">
    <property type="entry name" value="ACETYLTRANSFERASE"/>
    <property type="match status" value="1"/>
</dbReference>
<comment type="caution">
    <text evidence="1">The sequence shown here is derived from an EMBL/GenBank/DDBJ whole genome shotgun (WGS) entry which is preliminary data.</text>
</comment>
<evidence type="ECO:0000313" key="1">
    <source>
        <dbReference type="EMBL" id="GAG97952.1"/>
    </source>
</evidence>
<name>X1CYJ2_9ZZZZ</name>
<dbReference type="SUPFAM" id="SSF51161">
    <property type="entry name" value="Trimeric LpxA-like enzymes"/>
    <property type="match status" value="1"/>
</dbReference>